<evidence type="ECO:0000256" key="2">
    <source>
        <dbReference type="SAM" id="SignalP"/>
    </source>
</evidence>
<protein>
    <submittedName>
        <fullName evidence="4">Por secretion system C-terminal sorting domain-containing protein</fullName>
    </submittedName>
</protein>
<dbReference type="InterPro" id="IPR011044">
    <property type="entry name" value="Quino_amine_DH_bsu"/>
</dbReference>
<dbReference type="AlphaFoldDB" id="A0A1K2IMK4"/>
<organism evidence="4 5">
    <name type="scientific">Flaviramulus basaltis</name>
    <dbReference type="NCBI Taxonomy" id="369401"/>
    <lineage>
        <taxon>Bacteria</taxon>
        <taxon>Pseudomonadati</taxon>
        <taxon>Bacteroidota</taxon>
        <taxon>Flavobacteriia</taxon>
        <taxon>Flavobacteriales</taxon>
        <taxon>Flavobacteriaceae</taxon>
        <taxon>Flaviramulus</taxon>
    </lineage>
</organism>
<feature type="chain" id="PRO_5012408204" evidence="2">
    <location>
        <begin position="20"/>
        <end position="796"/>
    </location>
</feature>
<gene>
    <name evidence="4" type="ORF">SAMN05428642_103130</name>
</gene>
<evidence type="ECO:0000313" key="4">
    <source>
        <dbReference type="EMBL" id="SFZ93432.1"/>
    </source>
</evidence>
<evidence type="ECO:0000256" key="1">
    <source>
        <dbReference type="ARBA" id="ARBA00022729"/>
    </source>
</evidence>
<dbReference type="OrthoDB" id="862563at2"/>
<dbReference type="RefSeq" id="WP_072402776.1">
    <property type="nucleotide sequence ID" value="NZ_FPKV01000003.1"/>
</dbReference>
<reference evidence="4 5" key="1">
    <citation type="submission" date="2016-10" db="EMBL/GenBank/DDBJ databases">
        <authorList>
            <person name="de Groot N.N."/>
        </authorList>
    </citation>
    <scope>NUCLEOTIDE SEQUENCE [LARGE SCALE GENOMIC DNA]</scope>
    <source>
        <strain evidence="4 5">DSM 18180</strain>
    </source>
</reference>
<name>A0A1K2IMK4_9FLAO</name>
<dbReference type="SUPFAM" id="SSF50969">
    <property type="entry name" value="YVTN repeat-like/Quinoprotein amine dehydrogenase"/>
    <property type="match status" value="1"/>
</dbReference>
<feature type="domain" description="Secretion system C-terminal sorting" evidence="3">
    <location>
        <begin position="729"/>
        <end position="794"/>
    </location>
</feature>
<keyword evidence="1 2" id="KW-0732">Signal</keyword>
<accession>A0A1K2IMK4</accession>
<evidence type="ECO:0000259" key="3">
    <source>
        <dbReference type="Pfam" id="PF18962"/>
    </source>
</evidence>
<dbReference type="STRING" id="369401.SAMN05428642_103130"/>
<keyword evidence="5" id="KW-1185">Reference proteome</keyword>
<dbReference type="InterPro" id="IPR015943">
    <property type="entry name" value="WD40/YVTN_repeat-like_dom_sf"/>
</dbReference>
<sequence>MKTKLLILLTSISSLLSYAQLTKAETYIIGTKIGFYPNQCGNIIPEATGKLSFCDSNNNLAVVEKSFGLNDRGVERMLPNYFNEDEVYVTGKGLSIRNTDGTWENVPNIAMPESSTQYERNTPIRNGLVLPDGKIIIQATNTGVNFQVYDRVLKTLTPVNFPDNKYPYLFAYDSVRGLTWILTQNGSNRYLFTYDGSSLSEIANVTSGIATNIAVLSVNFVYHDNSLYVGSSNGLYKIDVNTLIITQYNSSTTPSLPFDSVGDLKFDSNENLWLAHYGGSADGGIVKFDVINETYELYQLETENNPNINHTFENLAIDESGMIWATAINYLGLIKLTFPGDVATFETIPRLDFNTLGVPWIYVPNNIYYRNNKFYFTTVDILSSPNFNYEVLINENGSWSGRNDDELGNISTSMNWGFNEALPDDNGNVWWFGTTDIIIKRDENDNHQTLVLENLGQNAAIDSDQNAVVKGGNPNELRKVNFPNATSIQGAPNSAVQIQQYKDEIWVYDNNLKKIDVYKNDALVDTYNLDENDYQNITKMAIDDTGDAWFSRYIGTNDLVIKKFNTVLGTTTTFNRLENISTIKKVIVAPNNGVWFIGQLGAIYYNGTNFYPFLAADYNEIYNLVNAVVDINGKIYLLNNDSASITTIENPESVTPILTETKLENTNAILPALDQYKPSTIVIDNNGSVWTHASLNTFKLIDNDFATQYKVQETLSVNQLDYLQANINVYPNPTLETIYIKSSIPISELSIFDLLGKEMVKNKNSQQINLSGLSRGIYILQVKANNKVTSKKIILQ</sequence>
<evidence type="ECO:0000313" key="5">
    <source>
        <dbReference type="Proteomes" id="UP000182544"/>
    </source>
</evidence>
<proteinExistence type="predicted"/>
<dbReference type="Pfam" id="PF18962">
    <property type="entry name" value="Por_Secre_tail"/>
    <property type="match status" value="1"/>
</dbReference>
<feature type="signal peptide" evidence="2">
    <location>
        <begin position="1"/>
        <end position="19"/>
    </location>
</feature>
<dbReference type="NCBIfam" id="TIGR04183">
    <property type="entry name" value="Por_Secre_tail"/>
    <property type="match status" value="1"/>
</dbReference>
<dbReference type="SUPFAM" id="SSF63829">
    <property type="entry name" value="Calcium-dependent phosphotriesterase"/>
    <property type="match status" value="1"/>
</dbReference>
<dbReference type="EMBL" id="FPKV01000003">
    <property type="protein sequence ID" value="SFZ93432.1"/>
    <property type="molecule type" value="Genomic_DNA"/>
</dbReference>
<dbReference type="Gene3D" id="2.130.10.10">
    <property type="entry name" value="YVTN repeat-like/Quinoprotein amine dehydrogenase"/>
    <property type="match status" value="1"/>
</dbReference>
<dbReference type="InterPro" id="IPR026444">
    <property type="entry name" value="Secre_tail"/>
</dbReference>
<dbReference type="Proteomes" id="UP000182544">
    <property type="component" value="Unassembled WGS sequence"/>
</dbReference>